<evidence type="ECO:0000313" key="28">
    <source>
        <dbReference type="Proteomes" id="UP000193863"/>
    </source>
</evidence>
<name>A0A081PTC9_STRMT</name>
<dbReference type="InterPro" id="IPR039420">
    <property type="entry name" value="WalR-like"/>
</dbReference>
<dbReference type="InterPro" id="IPR001867">
    <property type="entry name" value="OmpR/PhoB-type_DNA-bd"/>
</dbReference>
<keyword evidence="5" id="KW-0804">Transcription</keyword>
<dbReference type="GO" id="GO:0005829">
    <property type="term" value="C:cytosol"/>
    <property type="evidence" value="ECO:0007669"/>
    <property type="project" value="TreeGrafter"/>
</dbReference>
<reference evidence="32 33" key="8">
    <citation type="submission" date="2019-10" db="EMBL/GenBank/DDBJ databases">
        <title>Streptococcus mitis of the oral and urogenital tracts.</title>
        <authorList>
            <person name="Price T."/>
            <person name="Mores C.R."/>
            <person name="Putonti C."/>
            <person name="Wolfe A.J."/>
        </authorList>
    </citation>
    <scope>NUCLEOTIDE SEQUENCE [LARGE SCALE GENOMIC DNA]</scope>
    <source>
        <strain evidence="13 33">SM09</strain>
        <strain evidence="12 32">SM39</strain>
    </source>
</reference>
<evidence type="ECO:0000313" key="19">
    <source>
        <dbReference type="EMBL" id="ORP00921.1"/>
    </source>
</evidence>
<dbReference type="Proteomes" id="UP000193929">
    <property type="component" value="Unassembled WGS sequence"/>
</dbReference>
<dbReference type="EMBL" id="RJNT01000004">
    <property type="protein sequence ID" value="RSI86041.1"/>
    <property type="molecule type" value="Genomic_DNA"/>
</dbReference>
<dbReference type="PATRIC" id="fig|28037.235.peg.60"/>
<dbReference type="Gene3D" id="3.40.50.2300">
    <property type="match status" value="1"/>
</dbReference>
<reference evidence="16" key="5">
    <citation type="submission" date="2017-04" db="EMBL/GenBank/DDBJ databases">
        <authorList>
            <person name="Afonso C.L."/>
            <person name="Miller P.J."/>
            <person name="Scott M.A."/>
            <person name="Spackman E."/>
            <person name="Goraichik I."/>
            <person name="Dimitrov K.M."/>
            <person name="Suarez D.L."/>
            <person name="Swayne D.E."/>
        </authorList>
    </citation>
    <scope>NUCLEOTIDE SEQUENCE</scope>
    <source>
        <strain evidence="18">RH_12363_08</strain>
        <strain evidence="19">RH_17024_08</strain>
        <strain evidence="17">RH_43861_09</strain>
        <strain evidence="16">RH_50275_09</strain>
    </source>
</reference>
<dbReference type="InterPro" id="IPR016032">
    <property type="entry name" value="Sig_transdc_resp-reg_C-effctor"/>
</dbReference>
<dbReference type="SUPFAM" id="SSF46894">
    <property type="entry name" value="C-terminal effector domain of the bipartite response regulators"/>
    <property type="match status" value="1"/>
</dbReference>
<evidence type="ECO:0000313" key="17">
    <source>
        <dbReference type="EMBL" id="ORO95511.1"/>
    </source>
</evidence>
<evidence type="ECO:0000256" key="4">
    <source>
        <dbReference type="ARBA" id="ARBA00023125"/>
    </source>
</evidence>
<dbReference type="PANTHER" id="PTHR48111">
    <property type="entry name" value="REGULATOR OF RPOS"/>
    <property type="match status" value="1"/>
</dbReference>
<reference evidence="25 26" key="2">
    <citation type="journal article" date="2016" name="Eur. J. Clin. Microbiol. Infect. Dis.">
        <title>Whole genome sequencing as a tool for phylogenetic analysis of clinical strains of Mitis group streptococci.</title>
        <authorList>
            <person name="Rasmussen L.H."/>
            <person name="Dargis R."/>
            <person name="Hojholt K."/>
            <person name="Christensen J.J."/>
            <person name="Skovgaard O."/>
            <person name="Justesen U.S."/>
            <person name="Rosenvinge F.S."/>
            <person name="Moser C."/>
            <person name="Lukjancenko O."/>
            <person name="Rasmussen S."/>
            <person name="Nielsen X.C."/>
        </authorList>
    </citation>
    <scope>NUCLEOTIDE SEQUENCE [LARGE SCALE GENOMIC DNA]</scope>
    <source>
        <strain evidence="18 26">RH_12363_08</strain>
        <strain evidence="19 25">RH_17024_08</strain>
        <strain evidence="17 28">RH_43861_09</strain>
        <strain evidence="16 29">RH_50275_09</strain>
        <strain evidence="15 27">RH_50738_11</strain>
    </source>
</reference>
<dbReference type="GO" id="GO:0000156">
    <property type="term" value="F:phosphorelay response regulator activity"/>
    <property type="evidence" value="ECO:0007669"/>
    <property type="project" value="TreeGrafter"/>
</dbReference>
<dbReference type="PROSITE" id="PS51755">
    <property type="entry name" value="OMPR_PHOB"/>
    <property type="match status" value="1"/>
</dbReference>
<evidence type="ECO:0000313" key="25">
    <source>
        <dbReference type="Proteomes" id="UP000193102"/>
    </source>
</evidence>
<dbReference type="CDD" id="cd00383">
    <property type="entry name" value="trans_reg_C"/>
    <property type="match status" value="1"/>
</dbReference>
<dbReference type="Proteomes" id="UP000193441">
    <property type="component" value="Unassembled WGS sequence"/>
</dbReference>
<keyword evidence="2" id="KW-0902">Two-component regulatory system</keyword>
<dbReference type="EMBL" id="WIJV01000022">
    <property type="protein sequence ID" value="MQP82981.1"/>
    <property type="molecule type" value="Genomic_DNA"/>
</dbReference>
<dbReference type="EMBL" id="LROU01000003">
    <property type="protein sequence ID" value="KYF38268.1"/>
    <property type="molecule type" value="Genomic_DNA"/>
</dbReference>
<evidence type="ECO:0000313" key="26">
    <source>
        <dbReference type="Proteomes" id="UP000193234"/>
    </source>
</evidence>
<dbReference type="Proteomes" id="UP000193234">
    <property type="component" value="Unassembled WGS sequence"/>
</dbReference>
<proteinExistence type="predicted"/>
<accession>A0A081PTC9</accession>
<feature type="DNA-binding region" description="OmpR/PhoB-type" evidence="7">
    <location>
        <begin position="125"/>
        <end position="222"/>
    </location>
</feature>
<gene>
    <name evidence="20" type="primary">arlR_2</name>
    <name evidence="14" type="ORF">B0179_01250</name>
    <name evidence="18" type="ORF">B7696_02705</name>
    <name evidence="19" type="ORF">B7697_01180</name>
    <name evidence="17" type="ORF">B7699_02015</name>
    <name evidence="16" type="ORF">B7700_04870</name>
    <name evidence="15" type="ORF">B7701_04140</name>
    <name evidence="21" type="ORF">D8786_04405</name>
    <name evidence="20" type="ORF">D8853_06170</name>
    <name evidence="13" type="ORF">GEZ71_07750</name>
    <name evidence="12" type="ORF">GEZ78_05150</name>
    <name evidence="10" type="ORF">SK1126_0276</name>
    <name evidence="11" type="ORF">SMIM3I_00305</name>
</gene>
<reference evidence="11 23" key="3">
    <citation type="submission" date="2016-01" db="EMBL/GenBank/DDBJ databases">
        <title>Highly variable Streptococcus oralis 1 are common among viridans streptococci isolated from primates.</title>
        <authorList>
            <person name="Denapaite D."/>
            <person name="Rieger M."/>
            <person name="Koendgen S."/>
            <person name="Brueckner R."/>
            <person name="Ochigava I."/>
            <person name="Kappeler P."/>
            <person name="Maetz-Rensing K."/>
            <person name="Leendertz F."/>
        </authorList>
    </citation>
    <scope>NUCLEOTIDE SEQUENCE [LARGE SCALE GENOMIC DNA]</scope>
    <source>
        <strain evidence="11 23">M3-1</strain>
    </source>
</reference>
<dbReference type="EMBL" id="MUXS01000002">
    <property type="protein sequence ID" value="OOR81335.1"/>
    <property type="molecule type" value="Genomic_DNA"/>
</dbReference>
<dbReference type="EMBL" id="NCVI01000015">
    <property type="protein sequence ID" value="ORP00921.1"/>
    <property type="molecule type" value="Genomic_DNA"/>
</dbReference>
<dbReference type="GO" id="GO:0032993">
    <property type="term" value="C:protein-DNA complex"/>
    <property type="evidence" value="ECO:0007669"/>
    <property type="project" value="TreeGrafter"/>
</dbReference>
<reference evidence="14 24" key="4">
    <citation type="submission" date="2017-02" db="EMBL/GenBank/DDBJ databases">
        <title>Draft genome sequence of Streptococcus mitis CCUG 61082.</title>
        <authorList>
            <person name="Salva-Serra F."/>
            <person name="Engstrom-Jakobsson H."/>
            <person name="Thorell K."/>
            <person name="Jaen-Luchoro D."/>
            <person name="Gonzales-Siles L."/>
            <person name="Karlsson R."/>
            <person name="Gomila M."/>
            <person name="Yazdan S."/>
            <person name="Boulund F."/>
            <person name="Johnning A."/>
            <person name="Engstrand L."/>
            <person name="Kristiansson E."/>
            <person name="Moore E."/>
        </authorList>
    </citation>
    <scope>NUCLEOTIDE SEQUENCE [LARGE SCALE GENOMIC DNA]</scope>
    <source>
        <strain evidence="14 24">CCUG 61082</strain>
    </source>
</reference>
<evidence type="ECO:0000313" key="13">
    <source>
        <dbReference type="EMBL" id="MQQ50945.1"/>
    </source>
</evidence>
<dbReference type="Proteomes" id="UP000028093">
    <property type="component" value="Unassembled WGS sequence"/>
</dbReference>
<evidence type="ECO:0000313" key="24">
    <source>
        <dbReference type="Proteomes" id="UP000190872"/>
    </source>
</evidence>
<evidence type="ECO:0000313" key="27">
    <source>
        <dbReference type="Proteomes" id="UP000193441"/>
    </source>
</evidence>
<evidence type="ECO:0000313" key="18">
    <source>
        <dbReference type="EMBL" id="ORP00530.1"/>
    </source>
</evidence>
<dbReference type="Proteomes" id="UP000193102">
    <property type="component" value="Unassembled WGS sequence"/>
</dbReference>
<dbReference type="Proteomes" id="UP000193863">
    <property type="component" value="Unassembled WGS sequence"/>
</dbReference>
<dbReference type="RefSeq" id="WP_000323581.1">
    <property type="nucleotide sequence ID" value="NZ_CAJJIE010000069.1"/>
</dbReference>
<dbReference type="Proteomes" id="UP000277773">
    <property type="component" value="Unassembled WGS sequence"/>
</dbReference>
<dbReference type="SMART" id="SM00448">
    <property type="entry name" value="REC"/>
    <property type="match status" value="1"/>
</dbReference>
<dbReference type="EMBL" id="NCVJ01000017">
    <property type="protein sequence ID" value="ORP00530.1"/>
    <property type="molecule type" value="Genomic_DNA"/>
</dbReference>
<evidence type="ECO:0000256" key="5">
    <source>
        <dbReference type="ARBA" id="ARBA00023163"/>
    </source>
</evidence>
<comment type="caution">
    <text evidence="10">The sequence shown here is derived from an EMBL/GenBank/DDBJ whole genome shotgun (WGS) entry which is preliminary data.</text>
</comment>
<evidence type="ECO:0000313" key="30">
    <source>
        <dbReference type="Proteomes" id="UP000267691"/>
    </source>
</evidence>
<dbReference type="EMBL" id="NCVE01000025">
    <property type="protein sequence ID" value="ORO89974.1"/>
    <property type="molecule type" value="Genomic_DNA"/>
</dbReference>
<reference evidence="10 22" key="1">
    <citation type="submission" date="2014-05" db="EMBL/GenBank/DDBJ databases">
        <authorList>
            <person name="Daugherty S.C."/>
            <person name="Tallon L.J."/>
            <person name="Sadzewicz L."/>
            <person name="Kilian M."/>
            <person name="Tettelin H."/>
        </authorList>
    </citation>
    <scope>NUCLEOTIDE SEQUENCE [LARGE SCALE GENOMIC DNA]</scope>
    <source>
        <strain evidence="10 22">SK1126</strain>
    </source>
</reference>
<keyword evidence="4 7" id="KW-0238">DNA-binding</keyword>
<evidence type="ECO:0000259" key="8">
    <source>
        <dbReference type="PROSITE" id="PS50110"/>
    </source>
</evidence>
<evidence type="ECO:0000313" key="16">
    <source>
        <dbReference type="EMBL" id="ORO93982.1"/>
    </source>
</evidence>
<dbReference type="Gene3D" id="6.10.250.690">
    <property type="match status" value="1"/>
</dbReference>
<dbReference type="Proteomes" id="UP000075442">
    <property type="component" value="Unassembled WGS sequence"/>
</dbReference>
<feature type="domain" description="OmpR/PhoB-type" evidence="9">
    <location>
        <begin position="125"/>
        <end position="222"/>
    </location>
</feature>
<evidence type="ECO:0000313" key="12">
    <source>
        <dbReference type="EMBL" id="MQP82981.1"/>
    </source>
</evidence>
<evidence type="ECO:0000313" key="11">
    <source>
        <dbReference type="EMBL" id="KYF38268.1"/>
    </source>
</evidence>
<evidence type="ECO:0000256" key="1">
    <source>
        <dbReference type="ARBA" id="ARBA00022553"/>
    </source>
</evidence>
<dbReference type="Proteomes" id="UP000466247">
    <property type="component" value="Unassembled WGS sequence"/>
</dbReference>
<evidence type="ECO:0000313" key="31">
    <source>
        <dbReference type="Proteomes" id="UP000277773"/>
    </source>
</evidence>
<evidence type="ECO:0000313" key="10">
    <source>
        <dbReference type="EMBL" id="KEQ33952.1"/>
    </source>
</evidence>
<evidence type="ECO:0000256" key="3">
    <source>
        <dbReference type="ARBA" id="ARBA00023015"/>
    </source>
</evidence>
<sequence length="228" mass="26557">MAYKILVVDDDLAILRLIKKVLEYEKYEVVIRNKIEEIDLCDFTGFDLILLDIMMPVSGLEICQMIREQITVPICFITAKDMDEDLVAGINAGADDYIMKPFSMQELLARVKMHLRREERIKGNVHQIKIGKLILYTDSKELFVNDDKIALTRREFDIVNLLASNPSKIYSIEEIYNYLYPQSSEALLRSVSEYIYQIRQKLKPYQLNPIKTLYGGGYQWVESKVLDN</sequence>
<dbReference type="GO" id="GO:0000976">
    <property type="term" value="F:transcription cis-regulatory region binding"/>
    <property type="evidence" value="ECO:0007669"/>
    <property type="project" value="TreeGrafter"/>
</dbReference>
<feature type="domain" description="Response regulatory" evidence="8">
    <location>
        <begin position="4"/>
        <end position="115"/>
    </location>
</feature>
<dbReference type="InterPro" id="IPR036388">
    <property type="entry name" value="WH-like_DNA-bd_sf"/>
</dbReference>
<dbReference type="Pfam" id="PF00486">
    <property type="entry name" value="Trans_reg_C"/>
    <property type="match status" value="1"/>
</dbReference>
<evidence type="ECO:0000313" key="20">
    <source>
        <dbReference type="EMBL" id="RSI86041.1"/>
    </source>
</evidence>
<dbReference type="PANTHER" id="PTHR48111:SF2">
    <property type="entry name" value="RESPONSE REGULATOR SAER"/>
    <property type="match status" value="1"/>
</dbReference>
<dbReference type="Proteomes" id="UP000267691">
    <property type="component" value="Unassembled WGS sequence"/>
</dbReference>
<keyword evidence="3" id="KW-0805">Transcription regulation</keyword>
<dbReference type="Pfam" id="PF00072">
    <property type="entry name" value="Response_reg"/>
    <property type="match status" value="1"/>
</dbReference>
<feature type="modified residue" description="4-aspartylphosphate" evidence="6">
    <location>
        <position position="52"/>
    </location>
</feature>
<reference evidence="15" key="6">
    <citation type="submission" date="2017-04" db="EMBL/GenBank/DDBJ databases">
        <authorList>
            <person name="Nielsen X.C."/>
            <person name="Rasmussen L.H."/>
            <person name="Hoejholt K."/>
            <person name="Rasmussen S."/>
            <person name="Christensen J.J."/>
        </authorList>
    </citation>
    <scope>NUCLEOTIDE SEQUENCE</scope>
    <source>
        <strain evidence="15">RH_50738_11</strain>
    </source>
</reference>
<reference evidence="30 31" key="7">
    <citation type="submission" date="2018-11" db="EMBL/GenBank/DDBJ databases">
        <title>Species Designations Belie Phenotypic and Genotypic Heterogeneity in Oral Streptococci.</title>
        <authorList>
            <person name="Velsko I."/>
        </authorList>
    </citation>
    <scope>NUCLEOTIDE SEQUENCE [LARGE SCALE GENOMIC DNA]</scope>
    <source>
        <strain evidence="21 31">BCC08</strain>
        <strain evidence="20 30">KLC12</strain>
    </source>
</reference>
<organism evidence="10 22">
    <name type="scientific">Streptococcus mitis</name>
    <dbReference type="NCBI Taxonomy" id="28037"/>
    <lineage>
        <taxon>Bacteria</taxon>
        <taxon>Bacillati</taxon>
        <taxon>Bacillota</taxon>
        <taxon>Bacilli</taxon>
        <taxon>Lactobacillales</taxon>
        <taxon>Streptococcaceae</taxon>
        <taxon>Streptococcus</taxon>
        <taxon>Streptococcus mitis group</taxon>
    </lineage>
</organism>
<dbReference type="SUPFAM" id="SSF52172">
    <property type="entry name" value="CheY-like"/>
    <property type="match status" value="1"/>
</dbReference>
<evidence type="ECO:0000313" key="15">
    <source>
        <dbReference type="EMBL" id="ORO89974.1"/>
    </source>
</evidence>
<dbReference type="Proteomes" id="UP000190872">
    <property type="component" value="Unassembled WGS sequence"/>
</dbReference>
<evidence type="ECO:0000313" key="32">
    <source>
        <dbReference type="Proteomes" id="UP000436302"/>
    </source>
</evidence>
<evidence type="ECO:0000256" key="2">
    <source>
        <dbReference type="ARBA" id="ARBA00023012"/>
    </source>
</evidence>
<dbReference type="InterPro" id="IPR011006">
    <property type="entry name" value="CheY-like_superfamily"/>
</dbReference>
<dbReference type="GO" id="GO:0006355">
    <property type="term" value="P:regulation of DNA-templated transcription"/>
    <property type="evidence" value="ECO:0007669"/>
    <property type="project" value="InterPro"/>
</dbReference>
<dbReference type="EMBL" id="NCVG01000018">
    <property type="protein sequence ID" value="ORO95511.1"/>
    <property type="molecule type" value="Genomic_DNA"/>
</dbReference>
<protein>
    <submittedName>
        <fullName evidence="12 14">Response regulator</fullName>
    </submittedName>
    <submittedName>
        <fullName evidence="20">Response regulator ArlR</fullName>
    </submittedName>
    <submittedName>
        <fullName evidence="10">Transcriptional regulatory, C terminal family protein</fullName>
    </submittedName>
</protein>
<evidence type="ECO:0000313" key="21">
    <source>
        <dbReference type="EMBL" id="RSJ98442.1"/>
    </source>
</evidence>
<evidence type="ECO:0000313" key="29">
    <source>
        <dbReference type="Proteomes" id="UP000193929"/>
    </source>
</evidence>
<keyword evidence="1 6" id="KW-0597">Phosphoprotein</keyword>
<dbReference type="EMBL" id="RJPY01000004">
    <property type="protein sequence ID" value="RSJ98442.1"/>
    <property type="molecule type" value="Genomic_DNA"/>
</dbReference>
<evidence type="ECO:0000259" key="9">
    <source>
        <dbReference type="PROSITE" id="PS51755"/>
    </source>
</evidence>
<dbReference type="EMBL" id="WIKC01000007">
    <property type="protein sequence ID" value="MQQ50945.1"/>
    <property type="molecule type" value="Genomic_DNA"/>
</dbReference>
<dbReference type="AlphaFoldDB" id="A0A081PTC9"/>
<dbReference type="CDD" id="cd17574">
    <property type="entry name" value="REC_OmpR"/>
    <property type="match status" value="1"/>
</dbReference>
<dbReference type="SMART" id="SM00862">
    <property type="entry name" value="Trans_reg_C"/>
    <property type="match status" value="1"/>
</dbReference>
<evidence type="ECO:0000313" key="22">
    <source>
        <dbReference type="Proteomes" id="UP000028093"/>
    </source>
</evidence>
<dbReference type="EMBL" id="JPFT01000003">
    <property type="protein sequence ID" value="KEQ33952.1"/>
    <property type="molecule type" value="Genomic_DNA"/>
</dbReference>
<evidence type="ECO:0000313" key="14">
    <source>
        <dbReference type="EMBL" id="OOR81335.1"/>
    </source>
</evidence>
<evidence type="ECO:0000313" key="33">
    <source>
        <dbReference type="Proteomes" id="UP000466247"/>
    </source>
</evidence>
<dbReference type="PROSITE" id="PS50110">
    <property type="entry name" value="RESPONSE_REGULATORY"/>
    <property type="match status" value="1"/>
</dbReference>
<evidence type="ECO:0000256" key="6">
    <source>
        <dbReference type="PROSITE-ProRule" id="PRU00169"/>
    </source>
</evidence>
<evidence type="ECO:0000313" key="23">
    <source>
        <dbReference type="Proteomes" id="UP000075442"/>
    </source>
</evidence>
<dbReference type="InterPro" id="IPR001789">
    <property type="entry name" value="Sig_transdc_resp-reg_receiver"/>
</dbReference>
<dbReference type="Proteomes" id="UP000436302">
    <property type="component" value="Unassembled WGS sequence"/>
</dbReference>
<dbReference type="Gene3D" id="1.10.10.10">
    <property type="entry name" value="Winged helix-like DNA-binding domain superfamily/Winged helix DNA-binding domain"/>
    <property type="match status" value="1"/>
</dbReference>
<evidence type="ECO:0000256" key="7">
    <source>
        <dbReference type="PROSITE-ProRule" id="PRU01091"/>
    </source>
</evidence>
<dbReference type="EMBL" id="NCVF01000022">
    <property type="protein sequence ID" value="ORO93982.1"/>
    <property type="molecule type" value="Genomic_DNA"/>
</dbReference>